<evidence type="ECO:0000256" key="8">
    <source>
        <dbReference type="ARBA" id="ARBA00037387"/>
    </source>
</evidence>
<dbReference type="EMBL" id="CP024965">
    <property type="protein sequence ID" value="ATZ18443.1"/>
    <property type="molecule type" value="Genomic_DNA"/>
</dbReference>
<dbReference type="PANTHER" id="PTHR36203">
    <property type="entry name" value="ASCORBATE-SPECIFIC PTS SYSTEM EIIA COMPONENT"/>
    <property type="match status" value="1"/>
</dbReference>
<keyword evidence="5" id="KW-0808">Transferase</keyword>
<dbReference type="InterPro" id="IPR002178">
    <property type="entry name" value="PTS_EIIA_type-2_dom"/>
</dbReference>
<dbReference type="CDD" id="cd00211">
    <property type="entry name" value="PTS_IIA_fru"/>
    <property type="match status" value="1"/>
</dbReference>
<gene>
    <name evidence="12" type="primary">sgaA</name>
    <name evidence="12" type="ORF">ESOMN_v1c00570</name>
</gene>
<evidence type="ECO:0000256" key="6">
    <source>
        <dbReference type="ARBA" id="ARBA00022683"/>
    </source>
</evidence>
<evidence type="ECO:0000256" key="7">
    <source>
        <dbReference type="ARBA" id="ARBA00022777"/>
    </source>
</evidence>
<evidence type="ECO:0000313" key="13">
    <source>
        <dbReference type="Proteomes" id="UP000232230"/>
    </source>
</evidence>
<keyword evidence="13" id="KW-1185">Reference proteome</keyword>
<keyword evidence="6" id="KW-0598">Phosphotransferase system</keyword>
<keyword evidence="7" id="KW-0418">Kinase</keyword>
<evidence type="ECO:0000256" key="4">
    <source>
        <dbReference type="ARBA" id="ARBA00022553"/>
    </source>
</evidence>
<dbReference type="GO" id="GO:0009401">
    <property type="term" value="P:phosphoenolpyruvate-dependent sugar phosphotransferase system"/>
    <property type="evidence" value="ECO:0007669"/>
    <property type="project" value="UniProtKB-KW"/>
</dbReference>
<dbReference type="KEGG" id="esx:ESOMN_v1c00570"/>
<protein>
    <recommendedName>
        <fullName evidence="9">Ascorbate-specific PTS system EIIA component</fullName>
    </recommendedName>
    <alternativeName>
        <fullName evidence="10">Ascorbate-specific phosphotransferase enzyme IIA component</fullName>
    </alternativeName>
</protein>
<dbReference type="InterPro" id="IPR016152">
    <property type="entry name" value="PTrfase/Anion_transptr"/>
</dbReference>
<evidence type="ECO:0000256" key="2">
    <source>
        <dbReference type="ARBA" id="ARBA00022448"/>
    </source>
</evidence>
<dbReference type="GO" id="GO:0005737">
    <property type="term" value="C:cytoplasm"/>
    <property type="evidence" value="ECO:0007669"/>
    <property type="project" value="UniProtKB-SubCell"/>
</dbReference>
<dbReference type="InterPro" id="IPR051351">
    <property type="entry name" value="Ascorbate-PTS_EIIA_comp"/>
</dbReference>
<dbReference type="Pfam" id="PF00359">
    <property type="entry name" value="PTS_EIIA_2"/>
    <property type="match status" value="1"/>
</dbReference>
<evidence type="ECO:0000256" key="1">
    <source>
        <dbReference type="ARBA" id="ARBA00004496"/>
    </source>
</evidence>
<proteinExistence type="predicted"/>
<feature type="domain" description="PTS EIIA type-2" evidence="11">
    <location>
        <begin position="2"/>
        <end position="145"/>
    </location>
</feature>
<organism evidence="12 13">
    <name type="scientific">Williamsoniiplasma somnilux</name>
    <dbReference type="NCBI Taxonomy" id="215578"/>
    <lineage>
        <taxon>Bacteria</taxon>
        <taxon>Bacillati</taxon>
        <taxon>Mycoplasmatota</taxon>
        <taxon>Mollicutes</taxon>
        <taxon>Entomoplasmatales</taxon>
        <taxon>Williamsoniiplasma</taxon>
    </lineage>
</organism>
<reference evidence="12 13" key="1">
    <citation type="submission" date="2017-11" db="EMBL/GenBank/DDBJ databases">
        <title>Genome sequence of Entomoplasma somnilux PYAN-1 (ATCC 49194).</title>
        <authorList>
            <person name="Lo W.-S."/>
            <person name="Gasparich G.E."/>
            <person name="Kuo C.-H."/>
        </authorList>
    </citation>
    <scope>NUCLEOTIDE SEQUENCE [LARGE SCALE GENOMIC DNA]</scope>
    <source>
        <strain evidence="12 13">PYAN-1</strain>
    </source>
</reference>
<keyword evidence="3" id="KW-0963">Cytoplasm</keyword>
<dbReference type="Gene3D" id="3.40.930.10">
    <property type="entry name" value="Mannitol-specific EII, Chain A"/>
    <property type="match status" value="1"/>
</dbReference>
<evidence type="ECO:0000259" key="11">
    <source>
        <dbReference type="PROSITE" id="PS51094"/>
    </source>
</evidence>
<evidence type="ECO:0000256" key="3">
    <source>
        <dbReference type="ARBA" id="ARBA00022490"/>
    </source>
</evidence>
<evidence type="ECO:0000256" key="9">
    <source>
        <dbReference type="ARBA" id="ARBA00041175"/>
    </source>
</evidence>
<comment type="function">
    <text evidence="8">The phosphoenolpyruvate-dependent sugar phosphotransferase system (sugar PTS), a major carbohydrate active transport system, catalyzes the phosphorylation of incoming sugar substrates concomitantly with their translocation across the cell membrane. The enzyme II UlaABC PTS system is involved in ascorbate transport.</text>
</comment>
<sequence length="148" mass="17067">MEIFKKNFVKFVNEVNDWKDAINLACTPLLENKMINKNFIPKLISETERLGPYYIMVDDLALGHISPDGSAIKNGISLLYLNKPVAFKKDGTGQVKFLFILSAVDGNSHLNILRELSMTFGNNNFYKEFYNVKKYEDIINLTNKYFKK</sequence>
<keyword evidence="2" id="KW-0813">Transport</keyword>
<evidence type="ECO:0000256" key="5">
    <source>
        <dbReference type="ARBA" id="ARBA00022679"/>
    </source>
</evidence>
<comment type="subcellular location">
    <subcellularLocation>
        <location evidence="1">Cytoplasm</location>
    </subcellularLocation>
</comment>
<evidence type="ECO:0000313" key="12">
    <source>
        <dbReference type="EMBL" id="ATZ18443.1"/>
    </source>
</evidence>
<keyword evidence="4" id="KW-0597">Phosphoprotein</keyword>
<dbReference type="PROSITE" id="PS51094">
    <property type="entry name" value="PTS_EIIA_TYPE_2"/>
    <property type="match status" value="1"/>
</dbReference>
<accession>A0A2K8P0L8</accession>
<dbReference type="AlphaFoldDB" id="A0A2K8P0L8"/>
<dbReference type="GO" id="GO:0016301">
    <property type="term" value="F:kinase activity"/>
    <property type="evidence" value="ECO:0007669"/>
    <property type="project" value="UniProtKB-KW"/>
</dbReference>
<dbReference type="RefSeq" id="WP_024863679.1">
    <property type="nucleotide sequence ID" value="NZ_CP024965.1"/>
</dbReference>
<name>A0A2K8P0L8_9MOLU</name>
<dbReference type="SUPFAM" id="SSF55804">
    <property type="entry name" value="Phoshotransferase/anion transport protein"/>
    <property type="match status" value="1"/>
</dbReference>
<dbReference type="PANTHER" id="PTHR36203:SF1">
    <property type="entry name" value="ASCORBATE-SPECIFIC PTS SYSTEM EIIA COMPONENT"/>
    <property type="match status" value="1"/>
</dbReference>
<evidence type="ECO:0000256" key="10">
    <source>
        <dbReference type="ARBA" id="ARBA00042072"/>
    </source>
</evidence>
<dbReference type="Proteomes" id="UP000232230">
    <property type="component" value="Chromosome"/>
</dbReference>